<organism evidence="1 2">
    <name type="scientific">Cuscuta epithymum</name>
    <dbReference type="NCBI Taxonomy" id="186058"/>
    <lineage>
        <taxon>Eukaryota</taxon>
        <taxon>Viridiplantae</taxon>
        <taxon>Streptophyta</taxon>
        <taxon>Embryophyta</taxon>
        <taxon>Tracheophyta</taxon>
        <taxon>Spermatophyta</taxon>
        <taxon>Magnoliopsida</taxon>
        <taxon>eudicotyledons</taxon>
        <taxon>Gunneridae</taxon>
        <taxon>Pentapetalae</taxon>
        <taxon>asterids</taxon>
        <taxon>lamiids</taxon>
        <taxon>Solanales</taxon>
        <taxon>Convolvulaceae</taxon>
        <taxon>Cuscuteae</taxon>
        <taxon>Cuscuta</taxon>
        <taxon>Cuscuta subgen. Cuscuta</taxon>
    </lineage>
</organism>
<dbReference type="AlphaFoldDB" id="A0AAV0D134"/>
<dbReference type="EMBL" id="CAMAPF010000064">
    <property type="protein sequence ID" value="CAH9090501.1"/>
    <property type="molecule type" value="Genomic_DNA"/>
</dbReference>
<reference evidence="1" key="1">
    <citation type="submission" date="2022-07" db="EMBL/GenBank/DDBJ databases">
        <authorList>
            <person name="Macas J."/>
            <person name="Novak P."/>
            <person name="Neumann P."/>
        </authorList>
    </citation>
    <scope>NUCLEOTIDE SEQUENCE</scope>
</reference>
<comment type="caution">
    <text evidence="1">The sequence shown here is derived from an EMBL/GenBank/DDBJ whole genome shotgun (WGS) entry which is preliminary data.</text>
</comment>
<dbReference type="Proteomes" id="UP001152523">
    <property type="component" value="Unassembled WGS sequence"/>
</dbReference>
<protein>
    <submittedName>
        <fullName evidence="1">Uncharacterized protein</fullName>
    </submittedName>
</protein>
<gene>
    <name evidence="1" type="ORF">CEPIT_LOCUS11299</name>
</gene>
<proteinExistence type="predicted"/>
<evidence type="ECO:0000313" key="1">
    <source>
        <dbReference type="EMBL" id="CAH9090501.1"/>
    </source>
</evidence>
<keyword evidence="2" id="KW-1185">Reference proteome</keyword>
<sequence>MCVMIQPATGLPTQVNITIFHMFILQKVPVALINLALPDRSQLSFPMQEEQVRPGTNKECLRLLTPSPCPETPASPCKVPQPSDARIEALPPQHSDCRPLATAYGIP</sequence>
<accession>A0AAV0D134</accession>
<evidence type="ECO:0000313" key="2">
    <source>
        <dbReference type="Proteomes" id="UP001152523"/>
    </source>
</evidence>
<name>A0AAV0D134_9ASTE</name>